<sequence>VLLHLFRCACIINLQNIIQFNVFETQAESVQDPRHQEATTVPFRAARSQSKSGEFWPGTKW</sequence>
<dbReference type="InParanoid" id="A0A2P5EZD8"/>
<accession>A0A2P5EZD8</accession>
<protein>
    <submittedName>
        <fullName evidence="2">Uncharacterized protein</fullName>
    </submittedName>
</protein>
<dbReference type="OrthoDB" id="10279748at2759"/>
<evidence type="ECO:0000313" key="3">
    <source>
        <dbReference type="Proteomes" id="UP000237000"/>
    </source>
</evidence>
<comment type="caution">
    <text evidence="2">The sequence shown here is derived from an EMBL/GenBank/DDBJ whole genome shotgun (WGS) entry which is preliminary data.</text>
</comment>
<keyword evidence="3" id="KW-1185">Reference proteome</keyword>
<feature type="non-terminal residue" evidence="2">
    <location>
        <position position="1"/>
    </location>
</feature>
<gene>
    <name evidence="2" type="ORF">TorRG33x02_133130</name>
</gene>
<name>A0A2P5EZD8_TREOI</name>
<reference evidence="3" key="1">
    <citation type="submission" date="2016-06" db="EMBL/GenBank/DDBJ databases">
        <title>Parallel loss of symbiosis genes in relatives of nitrogen-fixing non-legume Parasponia.</title>
        <authorList>
            <person name="Van Velzen R."/>
            <person name="Holmer R."/>
            <person name="Bu F."/>
            <person name="Rutten L."/>
            <person name="Van Zeijl A."/>
            <person name="Liu W."/>
            <person name="Santuari L."/>
            <person name="Cao Q."/>
            <person name="Sharma T."/>
            <person name="Shen D."/>
            <person name="Roswanjaya Y."/>
            <person name="Wardhani T."/>
            <person name="Kalhor M.S."/>
            <person name="Jansen J."/>
            <person name="Van den Hoogen J."/>
            <person name="Gungor B."/>
            <person name="Hartog M."/>
            <person name="Hontelez J."/>
            <person name="Verver J."/>
            <person name="Yang W.-C."/>
            <person name="Schijlen E."/>
            <person name="Repin R."/>
            <person name="Schilthuizen M."/>
            <person name="Schranz E."/>
            <person name="Heidstra R."/>
            <person name="Miyata K."/>
            <person name="Fedorova E."/>
            <person name="Kohlen W."/>
            <person name="Bisseling T."/>
            <person name="Smit S."/>
            <person name="Geurts R."/>
        </authorList>
    </citation>
    <scope>NUCLEOTIDE SEQUENCE [LARGE SCALE GENOMIC DNA]</scope>
    <source>
        <strain evidence="3">cv. RG33-2</strain>
    </source>
</reference>
<dbReference type="Proteomes" id="UP000237000">
    <property type="component" value="Unassembled WGS sequence"/>
</dbReference>
<evidence type="ECO:0000256" key="1">
    <source>
        <dbReference type="SAM" id="MobiDB-lite"/>
    </source>
</evidence>
<dbReference type="AlphaFoldDB" id="A0A2P5EZD8"/>
<evidence type="ECO:0000313" key="2">
    <source>
        <dbReference type="EMBL" id="PON90907.1"/>
    </source>
</evidence>
<feature type="region of interest" description="Disordered" evidence="1">
    <location>
        <begin position="31"/>
        <end position="61"/>
    </location>
</feature>
<organism evidence="2 3">
    <name type="scientific">Trema orientale</name>
    <name type="common">Charcoal tree</name>
    <name type="synonym">Celtis orientalis</name>
    <dbReference type="NCBI Taxonomy" id="63057"/>
    <lineage>
        <taxon>Eukaryota</taxon>
        <taxon>Viridiplantae</taxon>
        <taxon>Streptophyta</taxon>
        <taxon>Embryophyta</taxon>
        <taxon>Tracheophyta</taxon>
        <taxon>Spermatophyta</taxon>
        <taxon>Magnoliopsida</taxon>
        <taxon>eudicotyledons</taxon>
        <taxon>Gunneridae</taxon>
        <taxon>Pentapetalae</taxon>
        <taxon>rosids</taxon>
        <taxon>fabids</taxon>
        <taxon>Rosales</taxon>
        <taxon>Cannabaceae</taxon>
        <taxon>Trema</taxon>
    </lineage>
</organism>
<dbReference type="EMBL" id="JXTC01000079">
    <property type="protein sequence ID" value="PON90907.1"/>
    <property type="molecule type" value="Genomic_DNA"/>
</dbReference>
<proteinExistence type="predicted"/>